<keyword evidence="2" id="KW-1185">Reference proteome</keyword>
<evidence type="ECO:0000313" key="1">
    <source>
        <dbReference type="EMBL" id="RNA05528.1"/>
    </source>
</evidence>
<sequence length="68" mass="7866">MQIPTPAPIKMTYFESILEYSIRISNRLFELSERYVGTGLSHSIPLVLKGKMLFIIFFSSLKNMIRTP</sequence>
<accession>A0A3M7Q3K0</accession>
<dbReference type="Proteomes" id="UP000276133">
    <property type="component" value="Unassembled WGS sequence"/>
</dbReference>
<proteinExistence type="predicted"/>
<protein>
    <submittedName>
        <fullName evidence="1">Uncharacterized protein</fullName>
    </submittedName>
</protein>
<comment type="caution">
    <text evidence="1">The sequence shown here is derived from an EMBL/GenBank/DDBJ whole genome shotgun (WGS) entry which is preliminary data.</text>
</comment>
<organism evidence="1 2">
    <name type="scientific">Brachionus plicatilis</name>
    <name type="common">Marine rotifer</name>
    <name type="synonym">Brachionus muelleri</name>
    <dbReference type="NCBI Taxonomy" id="10195"/>
    <lineage>
        <taxon>Eukaryota</taxon>
        <taxon>Metazoa</taxon>
        <taxon>Spiralia</taxon>
        <taxon>Gnathifera</taxon>
        <taxon>Rotifera</taxon>
        <taxon>Eurotatoria</taxon>
        <taxon>Monogononta</taxon>
        <taxon>Pseudotrocha</taxon>
        <taxon>Ploima</taxon>
        <taxon>Brachionidae</taxon>
        <taxon>Brachionus</taxon>
    </lineage>
</organism>
<evidence type="ECO:0000313" key="2">
    <source>
        <dbReference type="Proteomes" id="UP000276133"/>
    </source>
</evidence>
<reference evidence="1 2" key="1">
    <citation type="journal article" date="2018" name="Sci. Rep.">
        <title>Genomic signatures of local adaptation to the degree of environmental predictability in rotifers.</title>
        <authorList>
            <person name="Franch-Gras L."/>
            <person name="Hahn C."/>
            <person name="Garcia-Roger E.M."/>
            <person name="Carmona M.J."/>
            <person name="Serra M."/>
            <person name="Gomez A."/>
        </authorList>
    </citation>
    <scope>NUCLEOTIDE SEQUENCE [LARGE SCALE GENOMIC DNA]</scope>
    <source>
        <strain evidence="1">HYR1</strain>
    </source>
</reference>
<dbReference type="AlphaFoldDB" id="A0A3M7Q3K0"/>
<dbReference type="EMBL" id="REGN01007679">
    <property type="protein sequence ID" value="RNA05528.1"/>
    <property type="molecule type" value="Genomic_DNA"/>
</dbReference>
<name>A0A3M7Q3K0_BRAPC</name>
<gene>
    <name evidence="1" type="ORF">BpHYR1_002083</name>
</gene>